<dbReference type="EMBL" id="JAFITO010000015">
    <property type="protein sequence ID" value="MBN4068430.1"/>
    <property type="molecule type" value="Genomic_DNA"/>
</dbReference>
<accession>A0ABS3AV76</accession>
<proteinExistence type="predicted"/>
<sequence length="227" mass="26147">MSGAVNIKPLSVREEKKLKELESVIDAHRRGFYEVGMALAKIQAEKLYRLQADTFEIYGNEVWGLIERQLYRLVNAALVFENLTNWSGNDSPENLRNCAGFKQEDLPTNEAQCRPLTSITTKEQTIIWNQTIQTSRSENTKITAALVARCVREYKGEEFRKKLDEAKEKLTPKAVKEHGQNISPKMDQSYRGMLKTIEHEMQSNWRHTSKDMVRDCLQNLLAAIDEL</sequence>
<comment type="caution">
    <text evidence="1">The sequence shown here is derived from an EMBL/GenBank/DDBJ whole genome shotgun (WGS) entry which is preliminary data.</text>
</comment>
<keyword evidence="2" id="KW-1185">Reference proteome</keyword>
<reference evidence="1 2" key="1">
    <citation type="submission" date="2021-02" db="EMBL/GenBank/DDBJ databases">
        <title>Activity-based single-cell genomes from oceanic crustal fluid captures similar information to metagenomic and metatranscriptomic surveys with orders of magnitude less sampling.</title>
        <authorList>
            <person name="D'Angelo T.S."/>
            <person name="Orcutt B.N."/>
        </authorList>
    </citation>
    <scope>NUCLEOTIDE SEQUENCE [LARGE SCALE GENOMIC DNA]</scope>
    <source>
        <strain evidence="1">AH-315-G02</strain>
    </source>
</reference>
<protein>
    <submittedName>
        <fullName evidence="1">Uncharacterized protein</fullName>
    </submittedName>
</protein>
<organism evidence="1 2">
    <name type="scientific">Desulfotalea psychrophila</name>
    <dbReference type="NCBI Taxonomy" id="84980"/>
    <lineage>
        <taxon>Bacteria</taxon>
        <taxon>Pseudomonadati</taxon>
        <taxon>Thermodesulfobacteriota</taxon>
        <taxon>Desulfobulbia</taxon>
        <taxon>Desulfobulbales</taxon>
        <taxon>Desulfocapsaceae</taxon>
        <taxon>Desulfotalea</taxon>
    </lineage>
</organism>
<dbReference type="Proteomes" id="UP000717534">
    <property type="component" value="Unassembled WGS sequence"/>
</dbReference>
<evidence type="ECO:0000313" key="2">
    <source>
        <dbReference type="Proteomes" id="UP000717534"/>
    </source>
</evidence>
<name>A0ABS3AV76_9BACT</name>
<evidence type="ECO:0000313" key="1">
    <source>
        <dbReference type="EMBL" id="MBN4068430.1"/>
    </source>
</evidence>
<gene>
    <name evidence="1" type="ORF">JYU06_02755</name>
</gene>